<gene>
    <name evidence="1" type="ORF">WG617_01935</name>
</gene>
<sequence length="209" mass="24530">MNEKGLRIFNLETTNYPYIVDVPKTWLTQNYNEFFTKWNTWYTTKGVDGIRPLLQNGSLIFSQPQFTDEAIENNFFVAPSTNNKNVNFELLDLLNTTYETVKPKFESAYASFLNQIPEIHDKYCEYIIPIINEVKEVFKKLEDWIANEENKTKWPFTWGQADSKFTSLVKNNNLQNPEIGKTPTAKISSVLNEIKQFINYQLKTVDHNY</sequence>
<proteinExistence type="predicted"/>
<organism evidence="1 2">
    <name type="scientific">Mycoplasmopsis felifaucium</name>
    <dbReference type="NCBI Taxonomy" id="35768"/>
    <lineage>
        <taxon>Bacteria</taxon>
        <taxon>Bacillati</taxon>
        <taxon>Mycoplasmatota</taxon>
        <taxon>Mycoplasmoidales</taxon>
        <taxon>Metamycoplasmataceae</taxon>
        <taxon>Mycoplasmopsis</taxon>
    </lineage>
</organism>
<name>A0ABZ2RWU1_9BACT</name>
<evidence type="ECO:0000313" key="2">
    <source>
        <dbReference type="Proteomes" id="UP001477443"/>
    </source>
</evidence>
<dbReference type="Proteomes" id="UP001477443">
    <property type="component" value="Chromosome"/>
</dbReference>
<accession>A0ABZ2RWU1</accession>
<evidence type="ECO:0000313" key="1">
    <source>
        <dbReference type="EMBL" id="WXL28774.1"/>
    </source>
</evidence>
<protein>
    <submittedName>
        <fullName evidence="1">Uncharacterized protein</fullName>
    </submittedName>
</protein>
<keyword evidence="2" id="KW-1185">Reference proteome</keyword>
<dbReference type="RefSeq" id="WP_338822317.1">
    <property type="nucleotide sequence ID" value="NZ_CP148067.1"/>
</dbReference>
<reference evidence="1" key="1">
    <citation type="submission" date="2024-03" db="EMBL/GenBank/DDBJ databases">
        <title>Complete genome sequence of Mycoplasma felifaucium Z921 isolated from the trachea of a cheetah.</title>
        <authorList>
            <person name="Spergser J."/>
        </authorList>
    </citation>
    <scope>NUCLEOTIDE SEQUENCE [LARGE SCALE GENOMIC DNA]</scope>
    <source>
        <strain evidence="1">Z921</strain>
    </source>
</reference>
<dbReference type="EMBL" id="CP148067">
    <property type="protein sequence ID" value="WXL28774.1"/>
    <property type="molecule type" value="Genomic_DNA"/>
</dbReference>